<reference evidence="1" key="1">
    <citation type="submission" date="2023-07" db="EMBL/GenBank/DDBJ databases">
        <title>Genome content predicts the carbon catabolic preferences of heterotrophic bacteria.</title>
        <authorList>
            <person name="Gralka M."/>
        </authorList>
    </citation>
    <scope>NUCLEOTIDE SEQUENCE</scope>
    <source>
        <strain evidence="1">6E03</strain>
    </source>
</reference>
<sequence length="419" mass="46203">MKLSDNKITGILHSAKGRTQKTLITTMPMIEVSAYFSSKSLLPELKWVADAAVNSTNSNKVQAIQAELEKVVIDNVVSAPLSLTFAITGKPSFQKASNSLSTLSYVPSNTCIVGNVLGLVAICKILGIKTFLFSSRLSVKEANQKSELRQRLAMESVEIRVIFDDEQGLDEKHVVELFKKSQVLDSSLSLPHLNEGKNLLPDDQFPLRPFIDQLVKETDIESYGGVSFDSKHVKVSERCITTQYVLFKLTVGAVAGVGTQEYSKMSKDVTLPNGTSLTSVLSDGYVSKISTFLKAWLELQAEAFINSRSGYHLSPQVWQALGLTIHRLVSDEATLNDLQAAGKALGGLDYSKDAKHWDSCSVMELDAKGRIYKNAASSTRLFRVGLCEYFVDITHEYPLNKTEDIEYNSSKELGNLNEQ</sequence>
<organism evidence="1 2">
    <name type="scientific">Vibrio splendidus</name>
    <dbReference type="NCBI Taxonomy" id="29497"/>
    <lineage>
        <taxon>Bacteria</taxon>
        <taxon>Pseudomonadati</taxon>
        <taxon>Pseudomonadota</taxon>
        <taxon>Gammaproteobacteria</taxon>
        <taxon>Vibrionales</taxon>
        <taxon>Vibrionaceae</taxon>
        <taxon>Vibrio</taxon>
    </lineage>
</organism>
<evidence type="ECO:0000313" key="2">
    <source>
        <dbReference type="Proteomes" id="UP001177883"/>
    </source>
</evidence>
<evidence type="ECO:0000313" key="1">
    <source>
        <dbReference type="EMBL" id="MDP2489962.1"/>
    </source>
</evidence>
<dbReference type="AlphaFoldDB" id="A0ABD5A9Q0"/>
<protein>
    <submittedName>
        <fullName evidence="1">Uncharacterized protein</fullName>
    </submittedName>
</protein>
<comment type="caution">
    <text evidence="1">The sequence shown here is derived from an EMBL/GenBank/DDBJ whole genome shotgun (WGS) entry which is preliminary data.</text>
</comment>
<name>A0ABD5A9Q0_VIBSP</name>
<dbReference type="EMBL" id="JAUYVK010000009">
    <property type="protein sequence ID" value="MDP2489962.1"/>
    <property type="molecule type" value="Genomic_DNA"/>
</dbReference>
<proteinExistence type="predicted"/>
<accession>A0ABD5A9Q0</accession>
<dbReference type="RefSeq" id="WP_305375063.1">
    <property type="nucleotide sequence ID" value="NZ_JAUYVK010000009.1"/>
</dbReference>
<gene>
    <name evidence="1" type="ORF">Q8W38_11495</name>
</gene>
<dbReference type="Proteomes" id="UP001177883">
    <property type="component" value="Unassembled WGS sequence"/>
</dbReference>